<dbReference type="EMBL" id="ML002505">
    <property type="protein sequence ID" value="RKP37363.1"/>
    <property type="molecule type" value="Genomic_DNA"/>
</dbReference>
<feature type="compositionally biased region" description="Polar residues" evidence="2">
    <location>
        <begin position="714"/>
        <end position="727"/>
    </location>
</feature>
<dbReference type="PANTHER" id="PTHR12832">
    <property type="entry name" value="TESTIS-SPECIFIC PROTEIN PBS13 T-COMPLEX 11"/>
    <property type="match status" value="1"/>
</dbReference>
<name>A0A4P9ZUX9_9FUNG</name>
<feature type="compositionally biased region" description="Low complexity" evidence="2">
    <location>
        <begin position="141"/>
        <end position="166"/>
    </location>
</feature>
<feature type="compositionally biased region" description="Polar residues" evidence="2">
    <location>
        <begin position="10"/>
        <end position="23"/>
    </location>
</feature>
<protein>
    <submittedName>
        <fullName evidence="3">T-complex protein 11-domain-containing protein</fullName>
    </submittedName>
</protein>
<evidence type="ECO:0000313" key="3">
    <source>
        <dbReference type="EMBL" id="RKP37363.1"/>
    </source>
</evidence>
<feature type="region of interest" description="Disordered" evidence="2">
    <location>
        <begin position="501"/>
        <end position="539"/>
    </location>
</feature>
<feature type="region of interest" description="Disordered" evidence="2">
    <location>
        <begin position="1184"/>
        <end position="1260"/>
    </location>
</feature>
<feature type="compositionally biased region" description="Low complexity" evidence="2">
    <location>
        <begin position="507"/>
        <end position="521"/>
    </location>
</feature>
<reference evidence="4" key="1">
    <citation type="journal article" date="2018" name="Nat. Microbiol.">
        <title>Leveraging single-cell genomics to expand the fungal tree of life.</title>
        <authorList>
            <person name="Ahrendt S.R."/>
            <person name="Quandt C.A."/>
            <person name="Ciobanu D."/>
            <person name="Clum A."/>
            <person name="Salamov A."/>
            <person name="Andreopoulos B."/>
            <person name="Cheng J.F."/>
            <person name="Woyke T."/>
            <person name="Pelin A."/>
            <person name="Henrissat B."/>
            <person name="Reynolds N.K."/>
            <person name="Benny G.L."/>
            <person name="Smith M.E."/>
            <person name="James T.Y."/>
            <person name="Grigoriev I.V."/>
        </authorList>
    </citation>
    <scope>NUCLEOTIDE SEQUENCE [LARGE SCALE GENOMIC DNA]</scope>
    <source>
        <strain evidence="4">RSA 468</strain>
    </source>
</reference>
<feature type="region of interest" description="Disordered" evidence="2">
    <location>
        <begin position="1344"/>
        <end position="1384"/>
    </location>
</feature>
<keyword evidence="4" id="KW-1185">Reference proteome</keyword>
<accession>A0A4P9ZUX9</accession>
<feature type="compositionally biased region" description="Polar residues" evidence="2">
    <location>
        <begin position="620"/>
        <end position="640"/>
    </location>
</feature>
<gene>
    <name evidence="3" type="ORF">BJ085DRAFT_39925</name>
</gene>
<feature type="compositionally biased region" description="Polar residues" evidence="2">
    <location>
        <begin position="82"/>
        <end position="95"/>
    </location>
</feature>
<dbReference type="GO" id="GO:0010737">
    <property type="term" value="P:protein kinase A signaling"/>
    <property type="evidence" value="ECO:0007669"/>
    <property type="project" value="TreeGrafter"/>
</dbReference>
<feature type="compositionally biased region" description="Polar residues" evidence="2">
    <location>
        <begin position="118"/>
        <end position="134"/>
    </location>
</feature>
<evidence type="ECO:0000313" key="4">
    <source>
        <dbReference type="Proteomes" id="UP000268162"/>
    </source>
</evidence>
<dbReference type="InterPro" id="IPR008862">
    <property type="entry name" value="Tcp11"/>
</dbReference>
<feature type="compositionally biased region" description="Low complexity" evidence="2">
    <location>
        <begin position="101"/>
        <end position="111"/>
    </location>
</feature>
<feature type="region of interest" description="Disordered" evidence="2">
    <location>
        <begin position="602"/>
        <end position="649"/>
    </location>
</feature>
<feature type="region of interest" description="Disordered" evidence="2">
    <location>
        <begin position="382"/>
        <end position="429"/>
    </location>
</feature>
<dbReference type="STRING" id="215637.A0A4P9ZUX9"/>
<sequence>MSRAIHKSEGQSALGNTDLSQLQAAAALPNNRSPFHTPSGNSQSNDGLASSSPLSSPSTSSGSVGSASGPASATPSPHSRLSHSGGNTQRGNSGSLPPPSTGTVATTNTTTRPLSPACGSSPNTRNSQGLSISSPRPMFHSGSSSVSLSSSLPSSPLPLGISLSASATTPNKTTVSAGNSRPDETEGTSTSSAPHPSSIVAGLLAAGRLVTTSRPYRKNGPLAQKARNQWGEPAVVDPTAPSSGCVQLFHRHGARLLRRCLRSPAGSHPAGPVTLGLARLSSTASAKGDAQSVQVRRYRGYRSHIVILTAGTANRYSSRRSLKAKPYPSNSVHCQVQRQPFFPTRASPDSRQLPTPKAFCYLSLRRTSPALLFSLQRKVAQRVRVRRRQKGDSASGLPLLRQPGDPVSSMVTTSAPRSPAREGTASSLNSRDFVRRALHTYAAKHAPSSTLPAAPALSTSNSSASLPFRIRRLCISKPSRPKPSHLSLDINSYGFHPGTAANDLPTSGSASNSDLSSLHFSQPPLPVMESRSGQTATTSLPPILDHLAQTRPAEVSPSPPPALELGQRKRNHSTLFSTSDEIIGLLPKVARVHRMTIPSKVSRLRSPGIGPVSGPSSRSTLAQTNGGVFMTSSPPYTNGQLPPGGQSDQGLRKILTLRESDGLPLSPTSSPHAAGAPSESISVATPFHETPVAHRGCPLSYSPPSPKPVPSLATPLTRSANNNQSDKSSPKDIQTPAASNRGMPQSAPRASVANTTGSSSSAASVKAPGPPSLSRHRRNFPSSQSKSHRNHRHQFHQFGAGSQAAPAPAPLGTSSSFLPPINRFSLRELSLNSIINNVQLRHDIVMESNLEFRPNNFGDLGRIKERDAAGFWYSVEMELHQLKGLLTPAATGDKSTPKTPSRTTMFLGTSKIVVMMSEIREIMIEMLATHDMDLRKDLTTHLDVRLIHQQLQHGVFDVVGIVCYITAVLKRHCAPVRDPLIDSILRAVHRKDFTLTLKRCFELLELMRLDLANHQVRTMRPQLVASAPHFEWTYMSGLIKAGTLSVTRTKAWWTQLLDPSSNPIAETNSNRLALFLDGIVQFLVSDDRRWAEHIPETFHLDISRLHLLRNEWHNIYVMSIILLIYRQAITTFLRPTGVHAFLPPTKHADGTQTDDEHLQAHILRVKNDLWTLLSPLDGSVSATANGASHPGLPQQSQQVGGGSRVAWAVNSTTASQRPSNRSVGEVNRLTNLPASTPTRTGATAGHSRGGNGHKSTLPSRTPASALPPVTFDHIVELLLQHITVIRGKPVTESERLTFRHLLQGALVYNSAIFKLMHARIITALGKTLWHASFSKGFPTKPLPTDVPTPSVTASSDAGSAGSSSTSLSTLASGHTTSSSTTFKPLPAPALSQELQSLFRQLCITSLAGEVVNLAQKLHRVASHNWKVYFALYNSFVPALEDDDNLVSDSEDEMGDI</sequence>
<feature type="compositionally biased region" description="Polar residues" evidence="2">
    <location>
        <begin position="30"/>
        <end position="46"/>
    </location>
</feature>
<organism evidence="3 4">
    <name type="scientific">Dimargaris cristalligena</name>
    <dbReference type="NCBI Taxonomy" id="215637"/>
    <lineage>
        <taxon>Eukaryota</taxon>
        <taxon>Fungi</taxon>
        <taxon>Fungi incertae sedis</taxon>
        <taxon>Zoopagomycota</taxon>
        <taxon>Kickxellomycotina</taxon>
        <taxon>Dimargaritomycetes</taxon>
        <taxon>Dimargaritales</taxon>
        <taxon>Dimargaritaceae</taxon>
        <taxon>Dimargaris</taxon>
    </lineage>
</organism>
<evidence type="ECO:0000256" key="1">
    <source>
        <dbReference type="ARBA" id="ARBA00010954"/>
    </source>
</evidence>
<feature type="region of interest" description="Disordered" evidence="2">
    <location>
        <begin position="1"/>
        <end position="197"/>
    </location>
</feature>
<proteinExistence type="inferred from homology"/>
<feature type="compositionally biased region" description="Low complexity" evidence="2">
    <location>
        <begin position="606"/>
        <end position="619"/>
    </location>
</feature>
<dbReference type="Pfam" id="PF05794">
    <property type="entry name" value="Tcp11"/>
    <property type="match status" value="1"/>
</dbReference>
<feature type="compositionally biased region" description="Low complexity" evidence="2">
    <location>
        <begin position="1350"/>
        <end position="1381"/>
    </location>
</feature>
<feature type="region of interest" description="Disordered" evidence="2">
    <location>
        <begin position="694"/>
        <end position="792"/>
    </location>
</feature>
<feature type="compositionally biased region" description="Low complexity" evidence="2">
    <location>
        <begin position="750"/>
        <end position="767"/>
    </location>
</feature>
<feature type="compositionally biased region" description="Polar residues" evidence="2">
    <location>
        <begin position="167"/>
        <end position="179"/>
    </location>
</feature>
<feature type="compositionally biased region" description="Polar residues" evidence="2">
    <location>
        <begin position="1209"/>
        <end position="1241"/>
    </location>
</feature>
<dbReference type="Proteomes" id="UP000268162">
    <property type="component" value="Unassembled WGS sequence"/>
</dbReference>
<dbReference type="PANTHER" id="PTHR12832:SF11">
    <property type="entry name" value="LD23868P"/>
    <property type="match status" value="1"/>
</dbReference>
<comment type="similarity">
    <text evidence="1">Belongs to the TCP11 family.</text>
</comment>
<evidence type="ECO:0000256" key="2">
    <source>
        <dbReference type="SAM" id="MobiDB-lite"/>
    </source>
</evidence>
<feature type="compositionally biased region" description="Low complexity" evidence="2">
    <location>
        <begin position="47"/>
        <end position="77"/>
    </location>
</feature>